<dbReference type="Pfam" id="PF00005">
    <property type="entry name" value="ABC_tran"/>
    <property type="match status" value="1"/>
</dbReference>
<dbReference type="GO" id="GO:0005524">
    <property type="term" value="F:ATP binding"/>
    <property type="evidence" value="ECO:0007669"/>
    <property type="project" value="UniProtKB-KW"/>
</dbReference>
<dbReference type="EMBL" id="LFTY01000001">
    <property type="protein sequence ID" value="KMW60406.1"/>
    <property type="molecule type" value="Genomic_DNA"/>
</dbReference>
<dbReference type="Gene3D" id="3.40.50.300">
    <property type="entry name" value="P-loop containing nucleotide triphosphate hydrolases"/>
    <property type="match status" value="1"/>
</dbReference>
<dbReference type="GO" id="GO:0005886">
    <property type="term" value="C:plasma membrane"/>
    <property type="evidence" value="ECO:0007669"/>
    <property type="project" value="TreeGrafter"/>
</dbReference>
<dbReference type="STRING" id="1675527.AIOL_000561"/>
<dbReference type="CDD" id="cd03219">
    <property type="entry name" value="ABC_Mj1267_LivG_branched"/>
    <property type="match status" value="1"/>
</dbReference>
<evidence type="ECO:0000313" key="5">
    <source>
        <dbReference type="EMBL" id="KMW60406.1"/>
    </source>
</evidence>
<dbReference type="OrthoDB" id="9806149at2"/>
<dbReference type="PANTHER" id="PTHR45772:SF7">
    <property type="entry name" value="AMINO ACID ABC TRANSPORTER ATP-BINDING PROTEIN"/>
    <property type="match status" value="1"/>
</dbReference>
<evidence type="ECO:0000256" key="3">
    <source>
        <dbReference type="ARBA" id="ARBA00022840"/>
    </source>
</evidence>
<dbReference type="GO" id="GO:0016887">
    <property type="term" value="F:ATP hydrolysis activity"/>
    <property type="evidence" value="ECO:0007669"/>
    <property type="project" value="InterPro"/>
</dbReference>
<keyword evidence="2" id="KW-0547">Nucleotide-binding</keyword>
<organism evidence="5 6">
    <name type="scientific">Candidatus Rhodobacter oscarellae</name>
    <dbReference type="NCBI Taxonomy" id="1675527"/>
    <lineage>
        <taxon>Bacteria</taxon>
        <taxon>Pseudomonadati</taxon>
        <taxon>Pseudomonadota</taxon>
        <taxon>Alphaproteobacteria</taxon>
        <taxon>Rhodobacterales</taxon>
        <taxon>Rhodobacter group</taxon>
        <taxon>Rhodobacter</taxon>
    </lineage>
</organism>
<evidence type="ECO:0000313" key="6">
    <source>
        <dbReference type="Proteomes" id="UP000037178"/>
    </source>
</evidence>
<name>A0A0J9ECL8_9RHOB</name>
<evidence type="ECO:0000259" key="4">
    <source>
        <dbReference type="PROSITE" id="PS50893"/>
    </source>
</evidence>
<sequence length="242" mass="26005">MGTILRLHDLSKAFGAVTVADALSYEVQEGEALGVIGPNGAGKTSMFNLITGTLRPSHGRVEFDGRDVTTMSPARRSHAGIARSFQVPQPFSGMTVFENAMIAATQSAGLYGHHAERFCIEVLDQTELLPKANAQAASLTLLERKRLEMTRALCAKPKLLLLDEIAGGLTEAECSSLVQTIKSIHAGGVTIIWIEHVVHALMAVVERLIVIDFGKKIAEGEARAVMESPEVKEIYLGIEADA</sequence>
<dbReference type="AlphaFoldDB" id="A0A0J9ECL8"/>
<dbReference type="RefSeq" id="WP_049641496.1">
    <property type="nucleotide sequence ID" value="NZ_LFTY01000001.1"/>
</dbReference>
<dbReference type="SMART" id="SM00382">
    <property type="entry name" value="AAA"/>
    <property type="match status" value="1"/>
</dbReference>
<dbReference type="GO" id="GO:0015808">
    <property type="term" value="P:L-alanine transport"/>
    <property type="evidence" value="ECO:0007669"/>
    <property type="project" value="TreeGrafter"/>
</dbReference>
<evidence type="ECO:0000256" key="1">
    <source>
        <dbReference type="ARBA" id="ARBA00022448"/>
    </source>
</evidence>
<dbReference type="SUPFAM" id="SSF52540">
    <property type="entry name" value="P-loop containing nucleoside triphosphate hydrolases"/>
    <property type="match status" value="1"/>
</dbReference>
<dbReference type="InterPro" id="IPR051120">
    <property type="entry name" value="ABC_AA/LPS_Transport"/>
</dbReference>
<proteinExistence type="predicted"/>
<protein>
    <submittedName>
        <fullName evidence="5">Branched-chain amino acid transport ATP-binding protein LivG</fullName>
    </submittedName>
</protein>
<dbReference type="PATRIC" id="fig|1675527.3.peg.617"/>
<dbReference type="GO" id="GO:0015192">
    <property type="term" value="F:L-phenylalanine transmembrane transporter activity"/>
    <property type="evidence" value="ECO:0007669"/>
    <property type="project" value="TreeGrafter"/>
</dbReference>
<reference evidence="5 6" key="1">
    <citation type="submission" date="2015-06" db="EMBL/GenBank/DDBJ databases">
        <title>Draft genome sequence of an Alphaproteobacteria species associated to the Mediterranean sponge Oscarella lobularis.</title>
        <authorList>
            <person name="Jourda C."/>
            <person name="Santini S."/>
            <person name="Claverie J.-M."/>
        </authorList>
    </citation>
    <scope>NUCLEOTIDE SEQUENCE [LARGE SCALE GENOMIC DNA]</scope>
    <source>
        <strain evidence="5">IGS</strain>
    </source>
</reference>
<dbReference type="Proteomes" id="UP000037178">
    <property type="component" value="Unassembled WGS sequence"/>
</dbReference>
<dbReference type="GO" id="GO:1903806">
    <property type="term" value="P:L-isoleucine import across plasma membrane"/>
    <property type="evidence" value="ECO:0007669"/>
    <property type="project" value="TreeGrafter"/>
</dbReference>
<dbReference type="PANTHER" id="PTHR45772">
    <property type="entry name" value="CONSERVED COMPONENT OF ABC TRANSPORTER FOR NATURAL AMINO ACIDS-RELATED"/>
    <property type="match status" value="1"/>
</dbReference>
<keyword evidence="6" id="KW-1185">Reference proteome</keyword>
<dbReference type="InterPro" id="IPR003439">
    <property type="entry name" value="ABC_transporter-like_ATP-bd"/>
</dbReference>
<keyword evidence="3 5" id="KW-0067">ATP-binding</keyword>
<dbReference type="InterPro" id="IPR027417">
    <property type="entry name" value="P-loop_NTPase"/>
</dbReference>
<feature type="domain" description="ABC transporter" evidence="4">
    <location>
        <begin position="5"/>
        <end position="238"/>
    </location>
</feature>
<dbReference type="PROSITE" id="PS50893">
    <property type="entry name" value="ABC_TRANSPORTER_2"/>
    <property type="match status" value="1"/>
</dbReference>
<evidence type="ECO:0000256" key="2">
    <source>
        <dbReference type="ARBA" id="ARBA00022741"/>
    </source>
</evidence>
<gene>
    <name evidence="5" type="ORF">AIOL_000561</name>
</gene>
<dbReference type="GO" id="GO:0042941">
    <property type="term" value="P:D-alanine transmembrane transport"/>
    <property type="evidence" value="ECO:0007669"/>
    <property type="project" value="TreeGrafter"/>
</dbReference>
<dbReference type="GO" id="GO:1903805">
    <property type="term" value="P:L-valine import across plasma membrane"/>
    <property type="evidence" value="ECO:0007669"/>
    <property type="project" value="TreeGrafter"/>
</dbReference>
<dbReference type="GO" id="GO:0015188">
    <property type="term" value="F:L-isoleucine transmembrane transporter activity"/>
    <property type="evidence" value="ECO:0007669"/>
    <property type="project" value="TreeGrafter"/>
</dbReference>
<accession>A0A0J9ECL8</accession>
<dbReference type="GO" id="GO:0005304">
    <property type="term" value="F:L-valine transmembrane transporter activity"/>
    <property type="evidence" value="ECO:0007669"/>
    <property type="project" value="TreeGrafter"/>
</dbReference>
<comment type="caution">
    <text evidence="5">The sequence shown here is derived from an EMBL/GenBank/DDBJ whole genome shotgun (WGS) entry which is preliminary data.</text>
</comment>
<dbReference type="InterPro" id="IPR003593">
    <property type="entry name" value="AAA+_ATPase"/>
</dbReference>
<keyword evidence="1" id="KW-0813">Transport</keyword>